<protein>
    <recommendedName>
        <fullName evidence="4">Lipoprotein</fullName>
    </recommendedName>
</protein>
<dbReference type="RefSeq" id="WP_125015656.1">
    <property type="nucleotide sequence ID" value="NZ_QWEZ01000001.1"/>
</dbReference>
<evidence type="ECO:0000313" key="3">
    <source>
        <dbReference type="Proteomes" id="UP000280792"/>
    </source>
</evidence>
<gene>
    <name evidence="2" type="ORF">D0544_09235</name>
</gene>
<evidence type="ECO:0000256" key="1">
    <source>
        <dbReference type="SAM" id="SignalP"/>
    </source>
</evidence>
<feature type="signal peptide" evidence="1">
    <location>
        <begin position="1"/>
        <end position="23"/>
    </location>
</feature>
<accession>A0A3P3VR11</accession>
<sequence length="96" mass="10350">MLSRTRLSIGLVTLLLLSGCAGHGNQQLSTQCASGLETAYQELDFAQSKGFDGSVAWGKAAALLTAAKVQQQFEKYPNCIDKVQRARAYIKQSLQG</sequence>
<organism evidence="2 3">
    <name type="scientific">Aestuariirhabdus litorea</name>
    <dbReference type="NCBI Taxonomy" id="2528527"/>
    <lineage>
        <taxon>Bacteria</taxon>
        <taxon>Pseudomonadati</taxon>
        <taxon>Pseudomonadota</taxon>
        <taxon>Gammaproteobacteria</taxon>
        <taxon>Oceanospirillales</taxon>
        <taxon>Aestuariirhabdaceae</taxon>
        <taxon>Aestuariirhabdus</taxon>
    </lineage>
</organism>
<reference evidence="2 3" key="2">
    <citation type="submission" date="2018-12" db="EMBL/GenBank/DDBJ databases">
        <title>Simiduia agarivorans gen. nov., sp. nov., a marine, agarolytic bacterium isolated from shallow coastal water from Keelung, Taiwan.</title>
        <authorList>
            <person name="Shieh W.Y."/>
        </authorList>
    </citation>
    <scope>NUCLEOTIDE SEQUENCE [LARGE SCALE GENOMIC DNA]</scope>
    <source>
        <strain evidence="2 3">GTF-13</strain>
    </source>
</reference>
<evidence type="ECO:0000313" key="2">
    <source>
        <dbReference type="EMBL" id="RRJ85232.1"/>
    </source>
</evidence>
<name>A0A3P3VR11_9GAMM</name>
<keyword evidence="1" id="KW-0732">Signal</keyword>
<dbReference type="EMBL" id="QWEZ01000001">
    <property type="protein sequence ID" value="RRJ85232.1"/>
    <property type="molecule type" value="Genomic_DNA"/>
</dbReference>
<comment type="caution">
    <text evidence="2">The sequence shown here is derived from an EMBL/GenBank/DDBJ whole genome shotgun (WGS) entry which is preliminary data.</text>
</comment>
<proteinExistence type="predicted"/>
<dbReference type="AlphaFoldDB" id="A0A3P3VR11"/>
<dbReference type="Proteomes" id="UP000280792">
    <property type="component" value="Unassembled WGS sequence"/>
</dbReference>
<reference evidence="2 3" key="1">
    <citation type="submission" date="2018-08" db="EMBL/GenBank/DDBJ databases">
        <authorList>
            <person name="Khan S.A."/>
        </authorList>
    </citation>
    <scope>NUCLEOTIDE SEQUENCE [LARGE SCALE GENOMIC DNA]</scope>
    <source>
        <strain evidence="2 3">GTF-13</strain>
    </source>
</reference>
<keyword evidence="3" id="KW-1185">Reference proteome</keyword>
<evidence type="ECO:0008006" key="4">
    <source>
        <dbReference type="Google" id="ProtNLM"/>
    </source>
</evidence>
<dbReference type="PROSITE" id="PS51257">
    <property type="entry name" value="PROKAR_LIPOPROTEIN"/>
    <property type="match status" value="1"/>
</dbReference>
<feature type="chain" id="PRO_5018032505" description="Lipoprotein" evidence="1">
    <location>
        <begin position="24"/>
        <end position="96"/>
    </location>
</feature>